<dbReference type="Gene3D" id="1.25.40.10">
    <property type="entry name" value="Tetratricopeptide repeat domain"/>
    <property type="match status" value="2"/>
</dbReference>
<dbReference type="InterPro" id="IPR053137">
    <property type="entry name" value="NLR-like"/>
</dbReference>
<dbReference type="PANTHER" id="PTHR46082:SF6">
    <property type="entry name" value="AAA+ ATPASE DOMAIN-CONTAINING PROTEIN-RELATED"/>
    <property type="match status" value="1"/>
</dbReference>
<dbReference type="SUPFAM" id="SSF48452">
    <property type="entry name" value="TPR-like"/>
    <property type="match status" value="2"/>
</dbReference>
<dbReference type="EMBL" id="JAVHJV010000001">
    <property type="protein sequence ID" value="KAK5947391.1"/>
    <property type="molecule type" value="Genomic_DNA"/>
</dbReference>
<dbReference type="InterPro" id="IPR011990">
    <property type="entry name" value="TPR-like_helical_dom_sf"/>
</dbReference>
<organism evidence="1 2">
    <name type="scientific">Knufia obscura</name>
    <dbReference type="NCBI Taxonomy" id="1635080"/>
    <lineage>
        <taxon>Eukaryota</taxon>
        <taxon>Fungi</taxon>
        <taxon>Dikarya</taxon>
        <taxon>Ascomycota</taxon>
        <taxon>Pezizomycotina</taxon>
        <taxon>Eurotiomycetes</taxon>
        <taxon>Chaetothyriomycetidae</taxon>
        <taxon>Chaetothyriales</taxon>
        <taxon>Trichomeriaceae</taxon>
        <taxon>Knufia</taxon>
    </lineage>
</organism>
<proteinExistence type="predicted"/>
<dbReference type="PANTHER" id="PTHR46082">
    <property type="entry name" value="ATP/GTP-BINDING PROTEIN-RELATED"/>
    <property type="match status" value="1"/>
</dbReference>
<comment type="caution">
    <text evidence="1">The sequence shown here is derived from an EMBL/GenBank/DDBJ whole genome shotgun (WGS) entry which is preliminary data.</text>
</comment>
<dbReference type="InterPro" id="IPR019734">
    <property type="entry name" value="TPR_rpt"/>
</dbReference>
<dbReference type="Pfam" id="PF13424">
    <property type="entry name" value="TPR_12"/>
    <property type="match status" value="2"/>
</dbReference>
<reference evidence="1 2" key="1">
    <citation type="journal article" date="2023" name="Res Sq">
        <title>Genomic and morphological characterization of Knufia obscura isolated from the Mars 2020 spacecraft assembly facility.</title>
        <authorList>
            <person name="Chander A.M."/>
            <person name="Teixeira M.M."/>
            <person name="Singh N.K."/>
            <person name="Williams M.P."/>
            <person name="Parker C.W."/>
            <person name="Leo P."/>
            <person name="Stajich J.E."/>
            <person name="Torok T."/>
            <person name="Tighe S."/>
            <person name="Mason C.E."/>
            <person name="Venkateswaran K."/>
        </authorList>
    </citation>
    <scope>NUCLEOTIDE SEQUENCE [LARGE SCALE GENOMIC DNA]</scope>
    <source>
        <strain evidence="1 2">CCFEE 5817</strain>
    </source>
</reference>
<dbReference type="GeneID" id="89994990"/>
<sequence length="682" mass="76668">MRRILNRGFFWVHASSASRFQDGYKEIAARMQIPGGNDPGADISLIVRRWLSDPSNGTWLMVVDNADDEGLLLDPIEPANYTEDRQGLKKYPPNSDNGSILLTSRSRRVALDIVDYPEDVLDVGPMELNEALSLVQTKLRMPATTDEAARELVHQLDCMPLAISQAAAYIREPTPLVTIKDYVHKLRDDPDEQLRLLCLAERDSRRDGGATNAILLTWHISFRHIQQSHPYAGTLLGLMSIFNREQIPQAILKASYAAMSLREAYKLEDGIALLRSFDLIGLANDEVSFRMHRLVQLSSRHWLRNRKLLERTTHAVIQNLDSSFPRVSPTELGFHCGLWPLCRRLLPHVEETFGLVGQVELAAGWKIDHLFHKIALFYAILGRYDKAVKVAWKVWQACIEVKGEHHRHTLASATSLGRFLHSADRNVEACHILNEICCWATNTSRQNERWYWTAAAALGEVLTMTGKTGEAIKLLDHVLHIAEQFASKQDETVLEIMESLARVYAEQCNYDQAILQYQQVVDFYTANHGARHASTLINQAFLGDTLIDAGRLTEAEIVLRATNDMQGELYGNVGLDVAFSAASLARLLDQQGKLEEAIKLYDEAASMYEEVWGATAPQAATVPALAMDARQSLAWQRQVVDPRSRKSSSNIQLQEDIFRVESPDNDAATGTVIVETNNVRRN</sequence>
<accession>A0ABR0S3G4</accession>
<dbReference type="RefSeq" id="XP_064735481.1">
    <property type="nucleotide sequence ID" value="XM_064869984.1"/>
</dbReference>
<evidence type="ECO:0000313" key="1">
    <source>
        <dbReference type="EMBL" id="KAK5947391.1"/>
    </source>
</evidence>
<dbReference type="SMART" id="SM00028">
    <property type="entry name" value="TPR"/>
    <property type="match status" value="3"/>
</dbReference>
<keyword evidence="2" id="KW-1185">Reference proteome</keyword>
<dbReference type="Gene3D" id="3.40.50.300">
    <property type="entry name" value="P-loop containing nucleotide triphosphate hydrolases"/>
    <property type="match status" value="1"/>
</dbReference>
<dbReference type="InterPro" id="IPR027417">
    <property type="entry name" value="P-loop_NTPase"/>
</dbReference>
<dbReference type="SUPFAM" id="SSF52540">
    <property type="entry name" value="P-loop containing nucleoside triphosphate hydrolases"/>
    <property type="match status" value="1"/>
</dbReference>
<gene>
    <name evidence="1" type="ORF">PMZ80_001541</name>
</gene>
<dbReference type="Proteomes" id="UP001334248">
    <property type="component" value="Unassembled WGS sequence"/>
</dbReference>
<protein>
    <submittedName>
        <fullName evidence="1">Uncharacterized protein</fullName>
    </submittedName>
</protein>
<evidence type="ECO:0000313" key="2">
    <source>
        <dbReference type="Proteomes" id="UP001334248"/>
    </source>
</evidence>
<name>A0ABR0S3G4_9EURO</name>